<dbReference type="Gene3D" id="1.10.260.50">
    <property type="match status" value="1"/>
</dbReference>
<name>A0A1S1NC00_9GAMM</name>
<dbReference type="InterPro" id="IPR020578">
    <property type="entry name" value="Aminotrans_V_PyrdxlP_BS"/>
</dbReference>
<evidence type="ECO:0000256" key="2">
    <source>
        <dbReference type="ARBA" id="ARBA00006490"/>
    </source>
</evidence>
<keyword evidence="13" id="KW-1185">Reference proteome</keyword>
<comment type="caution">
    <text evidence="12">The sequence shown here is derived from an EMBL/GenBank/DDBJ whole genome shotgun (WGS) entry which is preliminary data.</text>
</comment>
<dbReference type="InterPro" id="IPR015422">
    <property type="entry name" value="PyrdxlP-dep_Trfase_small"/>
</dbReference>
<evidence type="ECO:0000313" key="12">
    <source>
        <dbReference type="EMBL" id="OHU96241.1"/>
    </source>
</evidence>
<dbReference type="PROSITE" id="PS00595">
    <property type="entry name" value="AA_TRANSFER_CLASS_5"/>
    <property type="match status" value="1"/>
</dbReference>
<feature type="domain" description="Aminotransferase class V" evidence="11">
    <location>
        <begin position="4"/>
        <end position="367"/>
    </location>
</feature>
<sequence length="381" mass="41733">MINADISGSAPVKPEVIELLNEHLKLNKFANPNSGHRLGSKLFGEIEESRGVLCALLNSDADNIIFNSGSTEGIRSVFFHMFENAPIEESIIFYSPLEHSATIENVEYYQKKGIETVEIAHLKNGLLDLSDLQKKLEGCSKKNSLVAVMAAHNETGVIQNYQQIGALCHRYNAQYYCDTTQLIGKVPFDFEGSNIDYAVGSGHKFGALPGTGFLLIGDPWRFNPLMLGGGQEHALRAGTQNYLGIYSLAIALKAAHIDMQAHSSVKEAQQTFERALKEKFPASEIFGEDIVRVPGITFCSIAGLKRNKILNVFDQENILVTSGSACSDKKNKASKTALHLGYDEALAQETIRISLGLNASKAHYDRLLFLLEGLALDDLVA</sequence>
<organism evidence="12 13">
    <name type="scientific">Pseudoalteromonas byunsanensis</name>
    <dbReference type="NCBI Taxonomy" id="327939"/>
    <lineage>
        <taxon>Bacteria</taxon>
        <taxon>Pseudomonadati</taxon>
        <taxon>Pseudomonadota</taxon>
        <taxon>Gammaproteobacteria</taxon>
        <taxon>Alteromonadales</taxon>
        <taxon>Pseudoalteromonadaceae</taxon>
        <taxon>Pseudoalteromonas</taxon>
    </lineage>
</organism>
<comment type="similarity">
    <text evidence="2">Belongs to the class-V pyridoxal-phosphate-dependent aminotransferase family. NifS/IscS subfamily.</text>
</comment>
<evidence type="ECO:0000313" key="13">
    <source>
        <dbReference type="Proteomes" id="UP000180253"/>
    </source>
</evidence>
<dbReference type="RefSeq" id="WP_070991108.1">
    <property type="nucleotide sequence ID" value="NZ_MNAN01000027.1"/>
</dbReference>
<keyword evidence="8" id="KW-0411">Iron-sulfur</keyword>
<dbReference type="Pfam" id="PF00266">
    <property type="entry name" value="Aminotran_5"/>
    <property type="match status" value="1"/>
</dbReference>
<dbReference type="InterPro" id="IPR015421">
    <property type="entry name" value="PyrdxlP-dep_Trfase_major"/>
</dbReference>
<proteinExistence type="inferred from homology"/>
<dbReference type="InterPro" id="IPR000192">
    <property type="entry name" value="Aminotrans_V_dom"/>
</dbReference>
<comment type="cofactor">
    <cofactor evidence="1 10">
        <name>pyridoxal 5'-phosphate</name>
        <dbReference type="ChEBI" id="CHEBI:597326"/>
    </cofactor>
</comment>
<dbReference type="SUPFAM" id="SSF53383">
    <property type="entry name" value="PLP-dependent transferases"/>
    <property type="match status" value="1"/>
</dbReference>
<evidence type="ECO:0000256" key="5">
    <source>
        <dbReference type="ARBA" id="ARBA00022723"/>
    </source>
</evidence>
<evidence type="ECO:0000256" key="4">
    <source>
        <dbReference type="ARBA" id="ARBA00022679"/>
    </source>
</evidence>
<evidence type="ECO:0000256" key="3">
    <source>
        <dbReference type="ARBA" id="ARBA00012239"/>
    </source>
</evidence>
<evidence type="ECO:0000256" key="6">
    <source>
        <dbReference type="ARBA" id="ARBA00022898"/>
    </source>
</evidence>
<dbReference type="GO" id="GO:0051536">
    <property type="term" value="F:iron-sulfur cluster binding"/>
    <property type="evidence" value="ECO:0007669"/>
    <property type="project" value="UniProtKB-KW"/>
</dbReference>
<keyword evidence="7" id="KW-0408">Iron</keyword>
<comment type="catalytic activity">
    <reaction evidence="9">
        <text>(sulfur carrier)-H + L-cysteine = (sulfur carrier)-SH + L-alanine</text>
        <dbReference type="Rhea" id="RHEA:43892"/>
        <dbReference type="Rhea" id="RHEA-COMP:14737"/>
        <dbReference type="Rhea" id="RHEA-COMP:14739"/>
        <dbReference type="ChEBI" id="CHEBI:29917"/>
        <dbReference type="ChEBI" id="CHEBI:35235"/>
        <dbReference type="ChEBI" id="CHEBI:57972"/>
        <dbReference type="ChEBI" id="CHEBI:64428"/>
        <dbReference type="EC" id="2.8.1.7"/>
    </reaction>
</comment>
<dbReference type="InterPro" id="IPR015424">
    <property type="entry name" value="PyrdxlP-dep_Trfase"/>
</dbReference>
<dbReference type="OrthoDB" id="9808002at2"/>
<dbReference type="EC" id="2.8.1.7" evidence="3"/>
<dbReference type="Gene3D" id="3.40.640.10">
    <property type="entry name" value="Type I PLP-dependent aspartate aminotransferase-like (Major domain)"/>
    <property type="match status" value="1"/>
</dbReference>
<evidence type="ECO:0000259" key="11">
    <source>
        <dbReference type="Pfam" id="PF00266"/>
    </source>
</evidence>
<dbReference type="PANTHER" id="PTHR11601:SF34">
    <property type="entry name" value="CYSTEINE DESULFURASE"/>
    <property type="match status" value="1"/>
</dbReference>
<reference evidence="12 13" key="1">
    <citation type="submission" date="2016-10" db="EMBL/GenBank/DDBJ databases">
        <title>Pseudoalteromonas amylolytica sp. nov., isolated from the surface seawater.</title>
        <authorList>
            <person name="Wu Y.-H."/>
            <person name="Cheng H."/>
            <person name="Jin X.-B."/>
            <person name="Wang C.-S."/>
            <person name="Xu X.-W."/>
        </authorList>
    </citation>
    <scope>NUCLEOTIDE SEQUENCE [LARGE SCALE GENOMIC DNA]</scope>
    <source>
        <strain evidence="12 13">JCM 12483</strain>
    </source>
</reference>
<dbReference type="GO" id="GO:0046872">
    <property type="term" value="F:metal ion binding"/>
    <property type="evidence" value="ECO:0007669"/>
    <property type="project" value="UniProtKB-KW"/>
</dbReference>
<dbReference type="GO" id="GO:0031071">
    <property type="term" value="F:cysteine desulfurase activity"/>
    <property type="evidence" value="ECO:0007669"/>
    <property type="project" value="UniProtKB-EC"/>
</dbReference>
<protein>
    <recommendedName>
        <fullName evidence="3">cysteine desulfurase</fullName>
        <ecNumber evidence="3">2.8.1.7</ecNumber>
    </recommendedName>
</protein>
<gene>
    <name evidence="12" type="ORF">BIW53_06765</name>
</gene>
<dbReference type="PIRSF" id="PIRSF005572">
    <property type="entry name" value="NifS"/>
    <property type="match status" value="1"/>
</dbReference>
<evidence type="ECO:0000256" key="8">
    <source>
        <dbReference type="ARBA" id="ARBA00023014"/>
    </source>
</evidence>
<accession>A0A1S1NC00</accession>
<dbReference type="PANTHER" id="PTHR11601">
    <property type="entry name" value="CYSTEINE DESULFURYLASE FAMILY MEMBER"/>
    <property type="match status" value="1"/>
</dbReference>
<dbReference type="Proteomes" id="UP000180253">
    <property type="component" value="Unassembled WGS sequence"/>
</dbReference>
<keyword evidence="4" id="KW-0808">Transferase</keyword>
<dbReference type="Gene3D" id="3.90.1150.10">
    <property type="entry name" value="Aspartate Aminotransferase, domain 1"/>
    <property type="match status" value="1"/>
</dbReference>
<dbReference type="STRING" id="327939.BIW53_06765"/>
<evidence type="ECO:0000256" key="1">
    <source>
        <dbReference type="ARBA" id="ARBA00001933"/>
    </source>
</evidence>
<dbReference type="InterPro" id="IPR016454">
    <property type="entry name" value="Cysteine_dSase"/>
</dbReference>
<evidence type="ECO:0000256" key="9">
    <source>
        <dbReference type="ARBA" id="ARBA00050776"/>
    </source>
</evidence>
<evidence type="ECO:0000256" key="7">
    <source>
        <dbReference type="ARBA" id="ARBA00023004"/>
    </source>
</evidence>
<keyword evidence="5" id="KW-0479">Metal-binding</keyword>
<dbReference type="EMBL" id="MNAN01000027">
    <property type="protein sequence ID" value="OHU96241.1"/>
    <property type="molecule type" value="Genomic_DNA"/>
</dbReference>
<dbReference type="AlphaFoldDB" id="A0A1S1NC00"/>
<evidence type="ECO:0000256" key="10">
    <source>
        <dbReference type="RuleBase" id="RU004504"/>
    </source>
</evidence>
<keyword evidence="6" id="KW-0663">Pyridoxal phosphate</keyword>